<evidence type="ECO:0000313" key="3">
    <source>
        <dbReference type="Proteomes" id="UP000468591"/>
    </source>
</evidence>
<feature type="domain" description="Methyltransferase type 11" evidence="1">
    <location>
        <begin position="62"/>
        <end position="154"/>
    </location>
</feature>
<comment type="caution">
    <text evidence="2">The sequence shown here is derived from an EMBL/GenBank/DDBJ whole genome shotgun (WGS) entry which is preliminary data.</text>
</comment>
<dbReference type="PANTHER" id="PTHR43591">
    <property type="entry name" value="METHYLTRANSFERASE"/>
    <property type="match status" value="1"/>
</dbReference>
<organism evidence="2 3">
    <name type="scientific">Sulfitobacter sediminilitoris</name>
    <dbReference type="NCBI Taxonomy" id="2698830"/>
    <lineage>
        <taxon>Bacteria</taxon>
        <taxon>Pseudomonadati</taxon>
        <taxon>Pseudomonadota</taxon>
        <taxon>Alphaproteobacteria</taxon>
        <taxon>Rhodobacterales</taxon>
        <taxon>Roseobacteraceae</taxon>
        <taxon>Sulfitobacter</taxon>
    </lineage>
</organism>
<dbReference type="GO" id="GO:0032259">
    <property type="term" value="P:methylation"/>
    <property type="evidence" value="ECO:0007669"/>
    <property type="project" value="UniProtKB-KW"/>
</dbReference>
<keyword evidence="2" id="KW-0808">Transferase</keyword>
<dbReference type="EMBL" id="JAABNT010000002">
    <property type="protein sequence ID" value="NEK21728.1"/>
    <property type="molecule type" value="Genomic_DNA"/>
</dbReference>
<dbReference type="SUPFAM" id="SSF53335">
    <property type="entry name" value="S-adenosyl-L-methionine-dependent methyltransferases"/>
    <property type="match status" value="1"/>
</dbReference>
<dbReference type="Gene3D" id="3.40.50.150">
    <property type="entry name" value="Vaccinia Virus protein VP39"/>
    <property type="match status" value="1"/>
</dbReference>
<dbReference type="Pfam" id="PF08241">
    <property type="entry name" value="Methyltransf_11"/>
    <property type="match status" value="1"/>
</dbReference>
<dbReference type="PANTHER" id="PTHR43591:SF110">
    <property type="entry name" value="RHODANESE DOMAIN-CONTAINING PROTEIN"/>
    <property type="match status" value="1"/>
</dbReference>
<sequence length="210" mass="22690">MTEKAPDLDAAYALKTPEDNRRLYADWAQSYDDSFASDMDYRLPQLVALVLSEIFQGPGPVLDVGAGTGLVAQNMLMRGLLKIDALDISPEMLAVAGDKGLYRNLIEGDLTAKLDIPDETYGAIVSSGTFTHGHVGPQALDELLRIAQPGATFVLSINATHFEARGFADKFAALDSNIADLEHRIVDIYGAGADDAHKDDKAHIAVFTKR</sequence>
<dbReference type="InterPro" id="IPR013216">
    <property type="entry name" value="Methyltransf_11"/>
</dbReference>
<dbReference type="CDD" id="cd02440">
    <property type="entry name" value="AdoMet_MTases"/>
    <property type="match status" value="1"/>
</dbReference>
<proteinExistence type="predicted"/>
<dbReference type="GO" id="GO:0008757">
    <property type="term" value="F:S-adenosylmethionine-dependent methyltransferase activity"/>
    <property type="evidence" value="ECO:0007669"/>
    <property type="project" value="InterPro"/>
</dbReference>
<dbReference type="InterPro" id="IPR029063">
    <property type="entry name" value="SAM-dependent_MTases_sf"/>
</dbReference>
<accession>A0A6P0C9B7</accession>
<keyword evidence="3" id="KW-1185">Reference proteome</keyword>
<dbReference type="RefSeq" id="WP_164352561.1">
    <property type="nucleotide sequence ID" value="NZ_JAABNT010000002.1"/>
</dbReference>
<protein>
    <submittedName>
        <fullName evidence="2">Methyltransferase domain-containing protein</fullName>
    </submittedName>
</protein>
<reference evidence="2 3" key="1">
    <citation type="submission" date="2020-01" db="EMBL/GenBank/DDBJ databases">
        <title>Sulfitobacter sediminilitoris sp. nov., isolated from a tidal flat.</title>
        <authorList>
            <person name="Park S."/>
            <person name="Yoon J.-H."/>
        </authorList>
    </citation>
    <scope>NUCLEOTIDE SEQUENCE [LARGE SCALE GENOMIC DNA]</scope>
    <source>
        <strain evidence="2 3">JBTF-M27</strain>
    </source>
</reference>
<gene>
    <name evidence="2" type="ORF">GV827_04840</name>
</gene>
<keyword evidence="2" id="KW-0489">Methyltransferase</keyword>
<evidence type="ECO:0000259" key="1">
    <source>
        <dbReference type="Pfam" id="PF08241"/>
    </source>
</evidence>
<name>A0A6P0C9B7_9RHOB</name>
<evidence type="ECO:0000313" key="2">
    <source>
        <dbReference type="EMBL" id="NEK21728.1"/>
    </source>
</evidence>
<dbReference type="AlphaFoldDB" id="A0A6P0C9B7"/>
<dbReference type="Proteomes" id="UP000468591">
    <property type="component" value="Unassembled WGS sequence"/>
</dbReference>